<feature type="region of interest" description="Disordered" evidence="2">
    <location>
        <begin position="1"/>
        <end position="85"/>
    </location>
</feature>
<dbReference type="STRING" id="71784.A0A1Y2BBT0"/>
<dbReference type="InterPro" id="IPR001461">
    <property type="entry name" value="Aspartic_peptidase_A1"/>
</dbReference>
<organism evidence="5 6">
    <name type="scientific">Naematelia encephala</name>
    <dbReference type="NCBI Taxonomy" id="71784"/>
    <lineage>
        <taxon>Eukaryota</taxon>
        <taxon>Fungi</taxon>
        <taxon>Dikarya</taxon>
        <taxon>Basidiomycota</taxon>
        <taxon>Agaricomycotina</taxon>
        <taxon>Tremellomycetes</taxon>
        <taxon>Tremellales</taxon>
        <taxon>Naemateliaceae</taxon>
        <taxon>Naematelia</taxon>
    </lineage>
</organism>
<dbReference type="SUPFAM" id="SSF50630">
    <property type="entry name" value="Acid proteases"/>
    <property type="match status" value="1"/>
</dbReference>
<sequence length="881" mass="94082">MGQQCPFLSNSSPTPSETMPASRRRRRLQDGRDARALRRQASETSSSTPAYSYTTSSAVPSSTSSDSAYYEPYSSYEPSSSSAPSNTTYWHNTPYNATATSQTYTSTAYSTLSSSRTSATTSPFTAPWTYKASKTSSSHAAAKTTYVPGVVLNLTLSGNSDTEAVYAVPLQFGHNSTSLDEDAVFPRAKRAKSEPRASSSSVVQTMMLQVDLGSSDLWVASNSCGTSDCTSAPSLFDPSQSLDSGVAANMTYQSGSISGEIYWEEVQLGSFGIGYQAFISAENVANEGLGTGAFSGVLGLSLPADSVIVGLIPGTTSSNPDGATFLDNLFGSGLSAPTNRLFSLALERREDVRTTSLLGIGAISDKWCPSPCNPPYSPIVAQPSLGLTGYLYWRIAIQGVSATTWADEQSGTGPTTQNVTLGPSLVDTSKTTPLAVLDSGGVQILMGSRSYANSIYSAFGISQSSDGYYRMPCTKQISLAFTIAGQQFPVHPLDMTYPDPTDASQSTCIGMIQYSSTLGDTGDIILGSAFLKNVYSIFQYPDTSKQKTWQPTVGLVSLTNASIASQDFYAVRTLHESLSSVSSNTPMSGTTTSSGGGSTSQQSAQAAAGRKAVSSAVIAGSSVVGFFVLAAALFCAWWFWLRRKFGASGVVAYRERRQRPGSATHKSDISMSTLRSRKHEEAHRQKSMIEGLSDHEADSWMSTTEGNDSIRLGYMPEVVEEDEGRLSRGVNVDRHSRGSSLGNSSLGALDEDEPNSNPNVTRDPSPTRTRRELSPSRSRTRSIAFVSAESESDLHVPTPQPYVYPPSAPPPPKSARSMSLSMSGPFPNPVRSSNSNGVVRPDVSPMYDIRSSDYVAVQPRGRERASTAARERENRSDQVED</sequence>
<accession>A0A1Y2BBT0</accession>
<evidence type="ECO:0000313" key="6">
    <source>
        <dbReference type="Proteomes" id="UP000193986"/>
    </source>
</evidence>
<dbReference type="EMBL" id="MCFC01000012">
    <property type="protein sequence ID" value="ORY31937.1"/>
    <property type="molecule type" value="Genomic_DNA"/>
</dbReference>
<evidence type="ECO:0000256" key="2">
    <source>
        <dbReference type="SAM" id="MobiDB-lite"/>
    </source>
</evidence>
<comment type="caution">
    <text evidence="5">The sequence shown here is derived from an EMBL/GenBank/DDBJ whole genome shotgun (WGS) entry which is preliminary data.</text>
</comment>
<feature type="compositionally biased region" description="Low complexity" evidence="2">
    <location>
        <begin position="42"/>
        <end position="85"/>
    </location>
</feature>
<feature type="region of interest" description="Disordered" evidence="2">
    <location>
        <begin position="721"/>
        <end position="881"/>
    </location>
</feature>
<dbReference type="Gene3D" id="2.40.70.10">
    <property type="entry name" value="Acid Proteases"/>
    <property type="match status" value="2"/>
</dbReference>
<protein>
    <submittedName>
        <fullName evidence="5">Aspartic peptidase domain-containing protein</fullName>
    </submittedName>
</protein>
<dbReference type="InParanoid" id="A0A1Y2BBT0"/>
<feature type="compositionally biased region" description="Low complexity" evidence="2">
    <location>
        <begin position="582"/>
        <end position="603"/>
    </location>
</feature>
<feature type="compositionally biased region" description="Polar residues" evidence="2">
    <location>
        <begin position="755"/>
        <end position="767"/>
    </location>
</feature>
<feature type="domain" description="Peptidase A1" evidence="4">
    <location>
        <begin position="193"/>
        <end position="556"/>
    </location>
</feature>
<dbReference type="InterPro" id="IPR033121">
    <property type="entry name" value="PEPTIDASE_A1"/>
</dbReference>
<dbReference type="Pfam" id="PF00026">
    <property type="entry name" value="Asp"/>
    <property type="match status" value="1"/>
</dbReference>
<dbReference type="PANTHER" id="PTHR47966:SF57">
    <property type="entry name" value="PEPTIDASE A1 DOMAIN-CONTAINING PROTEIN"/>
    <property type="match status" value="1"/>
</dbReference>
<evidence type="ECO:0000256" key="1">
    <source>
        <dbReference type="ARBA" id="ARBA00007447"/>
    </source>
</evidence>
<dbReference type="InterPro" id="IPR021109">
    <property type="entry name" value="Peptidase_aspartic_dom_sf"/>
</dbReference>
<comment type="similarity">
    <text evidence="1">Belongs to the peptidase A1 family.</text>
</comment>
<feature type="region of interest" description="Disordered" evidence="2">
    <location>
        <begin position="580"/>
        <end position="603"/>
    </location>
</feature>
<feature type="compositionally biased region" description="Polar residues" evidence="2">
    <location>
        <begin position="1"/>
        <end position="19"/>
    </location>
</feature>
<gene>
    <name evidence="5" type="ORF">BCR39DRAFT_504533</name>
</gene>
<feature type="compositionally biased region" description="Pro residues" evidence="2">
    <location>
        <begin position="798"/>
        <end position="813"/>
    </location>
</feature>
<evidence type="ECO:0000256" key="3">
    <source>
        <dbReference type="SAM" id="Phobius"/>
    </source>
</evidence>
<dbReference type="PRINTS" id="PR00792">
    <property type="entry name" value="PEPSIN"/>
</dbReference>
<dbReference type="PROSITE" id="PS51767">
    <property type="entry name" value="PEPTIDASE_A1"/>
    <property type="match status" value="1"/>
</dbReference>
<dbReference type="InterPro" id="IPR034164">
    <property type="entry name" value="Pepsin-like_dom"/>
</dbReference>
<keyword evidence="6" id="KW-1185">Reference proteome</keyword>
<keyword evidence="3" id="KW-0812">Transmembrane</keyword>
<name>A0A1Y2BBT0_9TREE</name>
<feature type="compositionally biased region" description="Basic and acidic residues" evidence="2">
    <location>
        <begin position="860"/>
        <end position="881"/>
    </location>
</feature>
<dbReference type="GO" id="GO:0006508">
    <property type="term" value="P:proteolysis"/>
    <property type="evidence" value="ECO:0007669"/>
    <property type="project" value="InterPro"/>
</dbReference>
<keyword evidence="3" id="KW-0472">Membrane</keyword>
<evidence type="ECO:0000259" key="4">
    <source>
        <dbReference type="PROSITE" id="PS51767"/>
    </source>
</evidence>
<feature type="compositionally biased region" description="Low complexity" evidence="2">
    <location>
        <begin position="738"/>
        <end position="748"/>
    </location>
</feature>
<keyword evidence="3" id="KW-1133">Transmembrane helix</keyword>
<proteinExistence type="inferred from homology"/>
<dbReference type="CDD" id="cd05471">
    <property type="entry name" value="pepsin_like"/>
    <property type="match status" value="1"/>
</dbReference>
<dbReference type="PANTHER" id="PTHR47966">
    <property type="entry name" value="BETA-SITE APP-CLEAVING ENZYME, ISOFORM A-RELATED"/>
    <property type="match status" value="1"/>
</dbReference>
<feature type="transmembrane region" description="Helical" evidence="3">
    <location>
        <begin position="616"/>
        <end position="640"/>
    </location>
</feature>
<reference evidence="5 6" key="1">
    <citation type="submission" date="2016-07" db="EMBL/GenBank/DDBJ databases">
        <title>Pervasive Adenine N6-methylation of Active Genes in Fungi.</title>
        <authorList>
            <consortium name="DOE Joint Genome Institute"/>
            <person name="Mondo S.J."/>
            <person name="Dannebaum R.O."/>
            <person name="Kuo R.C."/>
            <person name="Labutti K."/>
            <person name="Haridas S."/>
            <person name="Kuo A."/>
            <person name="Salamov A."/>
            <person name="Ahrendt S.R."/>
            <person name="Lipzen A."/>
            <person name="Sullivan W."/>
            <person name="Andreopoulos W.B."/>
            <person name="Clum A."/>
            <person name="Lindquist E."/>
            <person name="Daum C."/>
            <person name="Ramamoorthy G.K."/>
            <person name="Gryganskyi A."/>
            <person name="Culley D."/>
            <person name="Magnuson J.K."/>
            <person name="James T.Y."/>
            <person name="O'Malley M.A."/>
            <person name="Stajich J.E."/>
            <person name="Spatafora J.W."/>
            <person name="Visel A."/>
            <person name="Grigoriev I.V."/>
        </authorList>
    </citation>
    <scope>NUCLEOTIDE SEQUENCE [LARGE SCALE GENOMIC DNA]</scope>
    <source>
        <strain evidence="5 6">68-887.2</strain>
    </source>
</reference>
<dbReference type="GO" id="GO:0004190">
    <property type="term" value="F:aspartic-type endopeptidase activity"/>
    <property type="evidence" value="ECO:0007669"/>
    <property type="project" value="InterPro"/>
</dbReference>
<evidence type="ECO:0000313" key="5">
    <source>
        <dbReference type="EMBL" id="ORY31937.1"/>
    </source>
</evidence>
<dbReference type="Proteomes" id="UP000193986">
    <property type="component" value="Unassembled WGS sequence"/>
</dbReference>
<feature type="region of interest" description="Disordered" evidence="2">
    <location>
        <begin position="657"/>
        <end position="708"/>
    </location>
</feature>
<dbReference type="AlphaFoldDB" id="A0A1Y2BBT0"/>
<dbReference type="OrthoDB" id="2747330at2759"/>